<dbReference type="Proteomes" id="UP000335636">
    <property type="component" value="Unassembled WGS sequence"/>
</dbReference>
<feature type="compositionally biased region" description="Polar residues" evidence="1">
    <location>
        <begin position="141"/>
        <end position="158"/>
    </location>
</feature>
<organism evidence="2 3">
    <name type="scientific">Marmota monax</name>
    <name type="common">Woodchuck</name>
    <dbReference type="NCBI Taxonomy" id="9995"/>
    <lineage>
        <taxon>Eukaryota</taxon>
        <taxon>Metazoa</taxon>
        <taxon>Chordata</taxon>
        <taxon>Craniata</taxon>
        <taxon>Vertebrata</taxon>
        <taxon>Euteleostomi</taxon>
        <taxon>Mammalia</taxon>
        <taxon>Eutheria</taxon>
        <taxon>Euarchontoglires</taxon>
        <taxon>Glires</taxon>
        <taxon>Rodentia</taxon>
        <taxon>Sciuromorpha</taxon>
        <taxon>Sciuridae</taxon>
        <taxon>Xerinae</taxon>
        <taxon>Marmotini</taxon>
        <taxon>Marmota</taxon>
    </lineage>
</organism>
<comment type="caution">
    <text evidence="2">The sequence shown here is derived from an EMBL/GenBank/DDBJ whole genome shotgun (WGS) entry which is preliminary data.</text>
</comment>
<accession>A0A5E4C8R9</accession>
<proteinExistence type="predicted"/>
<gene>
    <name evidence="2" type="ORF">MONAX_5E031150</name>
</gene>
<keyword evidence="3" id="KW-1185">Reference proteome</keyword>
<feature type="compositionally biased region" description="Polar residues" evidence="1">
    <location>
        <begin position="178"/>
        <end position="189"/>
    </location>
</feature>
<feature type="region of interest" description="Disordered" evidence="1">
    <location>
        <begin position="114"/>
        <end position="189"/>
    </location>
</feature>
<name>A0A5E4C8R9_MARMO</name>
<dbReference type="AlphaFoldDB" id="A0A5E4C8R9"/>
<reference evidence="2" key="1">
    <citation type="submission" date="2019-04" db="EMBL/GenBank/DDBJ databases">
        <authorList>
            <person name="Alioto T."/>
            <person name="Alioto T."/>
        </authorList>
    </citation>
    <scope>NUCLEOTIDE SEQUENCE [LARGE SCALE GENOMIC DNA]</scope>
</reference>
<feature type="compositionally biased region" description="Basic and acidic residues" evidence="1">
    <location>
        <begin position="163"/>
        <end position="172"/>
    </location>
</feature>
<evidence type="ECO:0000313" key="3">
    <source>
        <dbReference type="Proteomes" id="UP000335636"/>
    </source>
</evidence>
<evidence type="ECO:0000313" key="2">
    <source>
        <dbReference type="EMBL" id="VTJ78228.1"/>
    </source>
</evidence>
<sequence length="189" mass="20399">MLTFLFMVREEMAVSQVTGHWRYCTPSPCCGTCWRWWPSASQADPRHPESVQLDRGPGDGGSGESVLWKAIGPCFMQQRQTQQPPVVLRVLMAELLVNVLVSVSSTITEASVRTPAVATSPGGTASATASPEAPASRATTQGQDQETNTQLARTSNFNGLKLDPADAEKPRSDGAVNGKTSEWQSHQRT</sequence>
<feature type="compositionally biased region" description="Low complexity" evidence="1">
    <location>
        <begin position="118"/>
        <end position="140"/>
    </location>
</feature>
<dbReference type="EMBL" id="CABDUW010001048">
    <property type="protein sequence ID" value="VTJ78228.1"/>
    <property type="molecule type" value="Genomic_DNA"/>
</dbReference>
<evidence type="ECO:0000256" key="1">
    <source>
        <dbReference type="SAM" id="MobiDB-lite"/>
    </source>
</evidence>
<protein>
    <submittedName>
        <fullName evidence="2">Uncharacterized protein</fullName>
    </submittedName>
</protein>
<feature type="region of interest" description="Disordered" evidence="1">
    <location>
        <begin position="42"/>
        <end position="62"/>
    </location>
</feature>